<gene>
    <name evidence="1" type="ORF">GCM10011609_30710</name>
</gene>
<name>A0ABQ2HVQ5_9PSEU</name>
<sequence>MELLAVYLGVLGCGFFVDGPELVHHLGKTADRFREAIDTAEHG</sequence>
<comment type="caution">
    <text evidence="1">The sequence shown here is derived from an EMBL/GenBank/DDBJ whole genome shotgun (WGS) entry which is preliminary data.</text>
</comment>
<keyword evidence="2" id="KW-1185">Reference proteome</keyword>
<reference evidence="2" key="1">
    <citation type="journal article" date="2019" name="Int. J. Syst. Evol. Microbiol.">
        <title>The Global Catalogue of Microorganisms (GCM) 10K type strain sequencing project: providing services to taxonomists for standard genome sequencing and annotation.</title>
        <authorList>
            <consortium name="The Broad Institute Genomics Platform"/>
            <consortium name="The Broad Institute Genome Sequencing Center for Infectious Disease"/>
            <person name="Wu L."/>
            <person name="Ma J."/>
        </authorList>
    </citation>
    <scope>NUCLEOTIDE SEQUENCE [LARGE SCALE GENOMIC DNA]</scope>
    <source>
        <strain evidence="2">CGMCC 4.7319</strain>
    </source>
</reference>
<accession>A0ABQ2HVQ5</accession>
<evidence type="ECO:0000313" key="1">
    <source>
        <dbReference type="EMBL" id="GGM91376.1"/>
    </source>
</evidence>
<dbReference type="EMBL" id="BMNC01000003">
    <property type="protein sequence ID" value="GGM91376.1"/>
    <property type="molecule type" value="Genomic_DNA"/>
</dbReference>
<protein>
    <submittedName>
        <fullName evidence="1">Uncharacterized protein</fullName>
    </submittedName>
</protein>
<organism evidence="1 2">
    <name type="scientific">Lentzea pudingi</name>
    <dbReference type="NCBI Taxonomy" id="1789439"/>
    <lineage>
        <taxon>Bacteria</taxon>
        <taxon>Bacillati</taxon>
        <taxon>Actinomycetota</taxon>
        <taxon>Actinomycetes</taxon>
        <taxon>Pseudonocardiales</taxon>
        <taxon>Pseudonocardiaceae</taxon>
        <taxon>Lentzea</taxon>
    </lineage>
</organism>
<evidence type="ECO:0000313" key="2">
    <source>
        <dbReference type="Proteomes" id="UP000597656"/>
    </source>
</evidence>
<dbReference type="Proteomes" id="UP000597656">
    <property type="component" value="Unassembled WGS sequence"/>
</dbReference>
<proteinExistence type="predicted"/>